<protein>
    <submittedName>
        <fullName evidence="2">Uncharacterized protein</fullName>
    </submittedName>
</protein>
<reference evidence="2 3" key="1">
    <citation type="submission" date="2016-11" db="EMBL/GenBank/DDBJ databases">
        <title>The macronuclear genome of Stentor coeruleus: a giant cell with tiny introns.</title>
        <authorList>
            <person name="Slabodnick M."/>
            <person name="Ruby J.G."/>
            <person name="Reiff S.B."/>
            <person name="Swart E.C."/>
            <person name="Gosai S."/>
            <person name="Prabakaran S."/>
            <person name="Witkowska E."/>
            <person name="Larue G.E."/>
            <person name="Fisher S."/>
            <person name="Freeman R.M."/>
            <person name="Gunawardena J."/>
            <person name="Chu W."/>
            <person name="Stover N.A."/>
            <person name="Gregory B.D."/>
            <person name="Nowacki M."/>
            <person name="Derisi J."/>
            <person name="Roy S.W."/>
            <person name="Marshall W.F."/>
            <person name="Sood P."/>
        </authorList>
    </citation>
    <scope>NUCLEOTIDE SEQUENCE [LARGE SCALE GENOMIC DNA]</scope>
    <source>
        <strain evidence="2">WM001</strain>
    </source>
</reference>
<feature type="region of interest" description="Disordered" evidence="1">
    <location>
        <begin position="105"/>
        <end position="140"/>
    </location>
</feature>
<dbReference type="AlphaFoldDB" id="A0A1R2AS17"/>
<evidence type="ECO:0000256" key="1">
    <source>
        <dbReference type="SAM" id="MobiDB-lite"/>
    </source>
</evidence>
<gene>
    <name evidence="2" type="ORF">SteCoe_35568</name>
</gene>
<dbReference type="Proteomes" id="UP000187209">
    <property type="component" value="Unassembled WGS sequence"/>
</dbReference>
<sequence length="309" mass="35356">MSDYYPSPNESPQSRKQLPIPEIYQIHKGYSGDWGIEGYEISKRPQLLVIKESQFPKAKKVDMISLAMKRSKDPDCSKYSPTLEQLSNRYWKPNNGRFPKAQKKTYLDDSVKQGPKTPGPGTYFSLEKGQSESPRKSPLGKMAKGEVISFLSTTEFYAEQTPSPGQYFSSSEAREKAFAKQERRSPVFKYYQHKLVKNKEKDIVGPGYLENLEKNFLKEGQKKKIYAAFIPKSKAPNLIEQKINMKKFVPGVGFYKNVDNAYTQYVVIKKDRMTQISKSAFSRYSEMAARSKSWIPGPGAYEVCPQIKK</sequence>
<evidence type="ECO:0000313" key="2">
    <source>
        <dbReference type="EMBL" id="OMJ67307.1"/>
    </source>
</evidence>
<comment type="caution">
    <text evidence="2">The sequence shown here is derived from an EMBL/GenBank/DDBJ whole genome shotgun (WGS) entry which is preliminary data.</text>
</comment>
<evidence type="ECO:0000313" key="3">
    <source>
        <dbReference type="Proteomes" id="UP000187209"/>
    </source>
</evidence>
<name>A0A1R2AS17_9CILI</name>
<organism evidence="2 3">
    <name type="scientific">Stentor coeruleus</name>
    <dbReference type="NCBI Taxonomy" id="5963"/>
    <lineage>
        <taxon>Eukaryota</taxon>
        <taxon>Sar</taxon>
        <taxon>Alveolata</taxon>
        <taxon>Ciliophora</taxon>
        <taxon>Postciliodesmatophora</taxon>
        <taxon>Heterotrichea</taxon>
        <taxon>Heterotrichida</taxon>
        <taxon>Stentoridae</taxon>
        <taxon>Stentor</taxon>
    </lineage>
</organism>
<keyword evidence="3" id="KW-1185">Reference proteome</keyword>
<proteinExistence type="predicted"/>
<dbReference type="OrthoDB" id="312193at2759"/>
<accession>A0A1R2AS17</accession>
<dbReference type="EMBL" id="MPUH01001523">
    <property type="protein sequence ID" value="OMJ67307.1"/>
    <property type="molecule type" value="Genomic_DNA"/>
</dbReference>